<proteinExistence type="inferred from homology"/>
<protein>
    <submittedName>
        <fullName evidence="4">Molecular chaperone DnaK</fullName>
    </submittedName>
</protein>
<dbReference type="PANTHER" id="PTHR19375">
    <property type="entry name" value="HEAT SHOCK PROTEIN 70KDA"/>
    <property type="match status" value="1"/>
</dbReference>
<dbReference type="GO" id="GO:0140662">
    <property type="term" value="F:ATP-dependent protein folding chaperone"/>
    <property type="evidence" value="ECO:0007669"/>
    <property type="project" value="InterPro"/>
</dbReference>
<organism evidence="4 5">
    <name type="scientific">Blastocystis sp. subtype 1 (strain ATCC 50177 / NandII)</name>
    <dbReference type="NCBI Taxonomy" id="478820"/>
    <lineage>
        <taxon>Eukaryota</taxon>
        <taxon>Sar</taxon>
        <taxon>Stramenopiles</taxon>
        <taxon>Bigyra</taxon>
        <taxon>Opalozoa</taxon>
        <taxon>Opalinata</taxon>
        <taxon>Blastocystidae</taxon>
        <taxon>Blastocystis</taxon>
    </lineage>
</organism>
<sequence>METYRLLGVDYGTTVSSVYQMIMNSPSNQNNGDSDSYIAFHGNDCYFGTAAKKKMGNEGYQVVYELKRVIGLDEDDESIDEDKEKWPFKIVGNDRGKACIQLELPFNGETITRTVDPEVLVAQYLNHLLEERVENRLRCKAVFTIPAKFSNVQREAMKSAVNQLRLADVRFFPEPTAAAMAYIRESPSIVDNSCIVVYDFGGGTFDVSVLRYSHKDFTVLYTTGDAHLGGADIDNSLMDYVVKLLQRVEPGFRLSSYRTKSNAKRLFEEIKCMVSTQEPYTLYASDIDRKYEREGSEPVNITKAMLREVCAPFIQRTIAILREVFDRPHDGFRAEEIKYILPVGGCSNIPFVLEALEIAFPKVKVLRAPDPTHMVAKGACYLAQRVFSTAPDLSCHYDVLPQSIGIRSNYSSITVMRRGTPADTEVALDTMVPEYDDAESFTIVLYQGNCEPFSEKDCIGRILVPIAHPGPRDNCPIDVKLKYTSNGLLDVVVYVRGIEEKRGTFMDKWCNEREEEVKKQYSEFESFFEPGERQRNKIGEILDCQEELKKRLRKMGKEDEYERIIKRQYSAKGLDDMSMIQLDKVLEGLQRKVEECTV</sequence>
<dbReference type="InterPro" id="IPR029047">
    <property type="entry name" value="HSP70_peptide-bd_sf"/>
</dbReference>
<dbReference type="AlphaFoldDB" id="A0A196SIZ2"/>
<dbReference type="Gene3D" id="3.30.420.40">
    <property type="match status" value="2"/>
</dbReference>
<dbReference type="Gene3D" id="2.60.34.10">
    <property type="entry name" value="Substrate Binding Domain Of DNAk, Chain A, domain 1"/>
    <property type="match status" value="1"/>
</dbReference>
<name>A0A196SIZ2_BLAHN</name>
<accession>A0A196SIZ2</accession>
<evidence type="ECO:0000313" key="4">
    <source>
        <dbReference type="EMBL" id="OAO16281.1"/>
    </source>
</evidence>
<dbReference type="STRING" id="478820.A0A196SIZ2"/>
<keyword evidence="2 3" id="KW-0067">ATP-binding</keyword>
<evidence type="ECO:0000256" key="1">
    <source>
        <dbReference type="ARBA" id="ARBA00022741"/>
    </source>
</evidence>
<keyword evidence="5" id="KW-1185">Reference proteome</keyword>
<dbReference type="OrthoDB" id="10576521at2759"/>
<dbReference type="InterPro" id="IPR018181">
    <property type="entry name" value="Heat_shock_70_CS"/>
</dbReference>
<evidence type="ECO:0000256" key="2">
    <source>
        <dbReference type="ARBA" id="ARBA00022840"/>
    </source>
</evidence>
<dbReference type="PROSITE" id="PS00329">
    <property type="entry name" value="HSP70_2"/>
    <property type="match status" value="1"/>
</dbReference>
<dbReference type="GO" id="GO:0005524">
    <property type="term" value="F:ATP binding"/>
    <property type="evidence" value="ECO:0007669"/>
    <property type="project" value="UniProtKB-KW"/>
</dbReference>
<dbReference type="PRINTS" id="PR00301">
    <property type="entry name" value="HEATSHOCK70"/>
</dbReference>
<dbReference type="Pfam" id="PF00012">
    <property type="entry name" value="HSP70"/>
    <property type="match status" value="1"/>
</dbReference>
<keyword evidence="1 3" id="KW-0547">Nucleotide-binding</keyword>
<dbReference type="Proteomes" id="UP000078348">
    <property type="component" value="Unassembled WGS sequence"/>
</dbReference>
<evidence type="ECO:0000313" key="5">
    <source>
        <dbReference type="Proteomes" id="UP000078348"/>
    </source>
</evidence>
<reference evidence="4 5" key="1">
    <citation type="submission" date="2016-05" db="EMBL/GenBank/DDBJ databases">
        <title>Nuclear genome of Blastocystis sp. subtype 1 NandII.</title>
        <authorList>
            <person name="Gentekaki E."/>
            <person name="Curtis B."/>
            <person name="Stairs C."/>
            <person name="Eme L."/>
            <person name="Herman E."/>
            <person name="Klimes V."/>
            <person name="Arias M.C."/>
            <person name="Elias M."/>
            <person name="Hilliou F."/>
            <person name="Klute M."/>
            <person name="Malik S.-B."/>
            <person name="Pightling A."/>
            <person name="Rachubinski R."/>
            <person name="Salas D."/>
            <person name="Schlacht A."/>
            <person name="Suga H."/>
            <person name="Archibald J."/>
            <person name="Ball S.G."/>
            <person name="Clark G."/>
            <person name="Dacks J."/>
            <person name="Van Der Giezen M."/>
            <person name="Tsaousis A."/>
            <person name="Roger A."/>
        </authorList>
    </citation>
    <scope>NUCLEOTIDE SEQUENCE [LARGE SCALE GENOMIC DNA]</scope>
    <source>
        <strain evidence="5">ATCC 50177 / NandII</strain>
    </source>
</reference>
<dbReference type="InterPro" id="IPR043129">
    <property type="entry name" value="ATPase_NBD"/>
</dbReference>
<gene>
    <name evidence="4" type="ORF">AV274_1974</name>
</gene>
<dbReference type="InterPro" id="IPR013126">
    <property type="entry name" value="Hsp_70_fam"/>
</dbReference>
<dbReference type="SUPFAM" id="SSF100920">
    <property type="entry name" value="Heat shock protein 70kD (HSP70), peptide-binding domain"/>
    <property type="match status" value="1"/>
</dbReference>
<evidence type="ECO:0000256" key="3">
    <source>
        <dbReference type="RuleBase" id="RU003322"/>
    </source>
</evidence>
<dbReference type="EMBL" id="LXWW01000090">
    <property type="protein sequence ID" value="OAO16281.1"/>
    <property type="molecule type" value="Genomic_DNA"/>
</dbReference>
<dbReference type="SUPFAM" id="SSF53067">
    <property type="entry name" value="Actin-like ATPase domain"/>
    <property type="match status" value="2"/>
</dbReference>
<comment type="caution">
    <text evidence="4">The sequence shown here is derived from an EMBL/GenBank/DDBJ whole genome shotgun (WGS) entry which is preliminary data.</text>
</comment>
<comment type="similarity">
    <text evidence="3">Belongs to the heat shock protein 70 family.</text>
</comment>
<dbReference type="Gene3D" id="3.90.640.10">
    <property type="entry name" value="Actin, Chain A, domain 4"/>
    <property type="match status" value="1"/>
</dbReference>